<dbReference type="Pfam" id="PF08378">
    <property type="entry name" value="NERD"/>
    <property type="match status" value="1"/>
</dbReference>
<keyword evidence="4" id="KW-1185">Reference proteome</keyword>
<dbReference type="EMBL" id="SUMG01000009">
    <property type="protein sequence ID" value="NBG88610.1"/>
    <property type="molecule type" value="Genomic_DNA"/>
</dbReference>
<evidence type="ECO:0000259" key="2">
    <source>
        <dbReference type="PROSITE" id="PS50965"/>
    </source>
</evidence>
<dbReference type="Proteomes" id="UP000449710">
    <property type="component" value="Unassembled WGS sequence"/>
</dbReference>
<proteinExistence type="predicted"/>
<dbReference type="RefSeq" id="WP_160721383.1">
    <property type="nucleotide sequence ID" value="NZ_SUMG01000009.1"/>
</dbReference>
<dbReference type="PROSITE" id="PS50965">
    <property type="entry name" value="NERD"/>
    <property type="match status" value="1"/>
</dbReference>
<evidence type="ECO:0000313" key="4">
    <source>
        <dbReference type="Proteomes" id="UP000449710"/>
    </source>
</evidence>
<sequence>MPIVLIILLLLAGIIFPKLIQYKRSQYKTESGNRFFETILNPKKYGEFLAFTYLEEYQIYRKILTNRFLVKEDQRSVELQLIMISEAGIYVFDVNNYKGILRGHPLQERWSQHYKNKEQTLKNPLLENQKRIQLLRESFSAIDQSRIKSFVLVNNDCTLEVEGYNSEEGRILKMKELINELNEDILETKQVLSNQEVDKLYDRLKKETRRKGSG</sequence>
<comment type="caution">
    <text evidence="3">The sequence shown here is derived from an EMBL/GenBank/DDBJ whole genome shotgun (WGS) entry which is preliminary data.</text>
</comment>
<feature type="coiled-coil region" evidence="1">
    <location>
        <begin position="164"/>
        <end position="198"/>
    </location>
</feature>
<feature type="domain" description="NERD" evidence="2">
    <location>
        <begin position="42"/>
        <end position="158"/>
    </location>
</feature>
<dbReference type="AlphaFoldDB" id="A0AA43XME4"/>
<gene>
    <name evidence="3" type="ORF">ISALK_08850</name>
</gene>
<organism evidence="3 4">
    <name type="scientific">Isachenkonia alkalipeptolytica</name>
    <dbReference type="NCBI Taxonomy" id="2565777"/>
    <lineage>
        <taxon>Bacteria</taxon>
        <taxon>Bacillati</taxon>
        <taxon>Bacillota</taxon>
        <taxon>Clostridia</taxon>
        <taxon>Eubacteriales</taxon>
        <taxon>Clostridiaceae</taxon>
        <taxon>Isachenkonia</taxon>
    </lineage>
</organism>
<evidence type="ECO:0000256" key="1">
    <source>
        <dbReference type="SAM" id="Coils"/>
    </source>
</evidence>
<keyword evidence="1" id="KW-0175">Coiled coil</keyword>
<accession>A0AA43XME4</accession>
<evidence type="ECO:0000313" key="3">
    <source>
        <dbReference type="EMBL" id="NBG88610.1"/>
    </source>
</evidence>
<dbReference type="InterPro" id="IPR011528">
    <property type="entry name" value="NERD"/>
</dbReference>
<name>A0AA43XME4_9CLOT</name>
<reference evidence="3 4" key="1">
    <citation type="submission" date="2019-04" db="EMBL/GenBank/DDBJ databases">
        <title>Isachenkonia alkalipeptolytica gen. nov. sp. nov. a new anaerobic, alkiliphilic organothrophic bacterium capable to reduce synthesized ferrihydrite isolated from a soda lake.</title>
        <authorList>
            <person name="Toshchakov S.V."/>
            <person name="Zavarzina D.G."/>
            <person name="Zhilina T.N."/>
            <person name="Kostrikina N.A."/>
            <person name="Kublanov I.V."/>
        </authorList>
    </citation>
    <scope>NUCLEOTIDE SEQUENCE [LARGE SCALE GENOMIC DNA]</scope>
    <source>
        <strain evidence="3 4">Z-1701</strain>
    </source>
</reference>
<protein>
    <submittedName>
        <fullName evidence="3">NERD domain-containing protein</fullName>
    </submittedName>
</protein>